<dbReference type="InterPro" id="IPR014729">
    <property type="entry name" value="Rossmann-like_a/b/a_fold"/>
</dbReference>
<sequence length="82" mass="9108">MRCGRCDGPAVVDQPYRGEHVCATHLIDSVDERVRRAFHRQLPKFARGTVAVALSGGKDSSAALYVTHRYFARRPTVRVVAV</sequence>
<evidence type="ECO:0000313" key="1">
    <source>
        <dbReference type="EMBL" id="EQD39931.1"/>
    </source>
</evidence>
<dbReference type="Gene3D" id="3.40.50.620">
    <property type="entry name" value="HUPs"/>
    <property type="match status" value="1"/>
</dbReference>
<dbReference type="EMBL" id="AUZY01010083">
    <property type="protein sequence ID" value="EQD39931.1"/>
    <property type="molecule type" value="Genomic_DNA"/>
</dbReference>
<reference evidence="1" key="1">
    <citation type="submission" date="2013-08" db="EMBL/GenBank/DDBJ databases">
        <authorList>
            <person name="Mendez C."/>
            <person name="Richter M."/>
            <person name="Ferrer M."/>
            <person name="Sanchez J."/>
        </authorList>
    </citation>
    <scope>NUCLEOTIDE SEQUENCE</scope>
</reference>
<dbReference type="AlphaFoldDB" id="T0YWE7"/>
<protein>
    <submittedName>
        <fullName evidence="1">PP-loop domain-containing protein</fullName>
    </submittedName>
</protein>
<proteinExistence type="predicted"/>
<gene>
    <name evidence="1" type="ORF">B1B_15163</name>
</gene>
<name>T0YWE7_9ZZZZ</name>
<comment type="caution">
    <text evidence="1">The sequence shown here is derived from an EMBL/GenBank/DDBJ whole genome shotgun (WGS) entry which is preliminary data.</text>
</comment>
<dbReference type="SUPFAM" id="SSF52402">
    <property type="entry name" value="Adenine nucleotide alpha hydrolases-like"/>
    <property type="match status" value="1"/>
</dbReference>
<accession>T0YWE7</accession>
<feature type="non-terminal residue" evidence="1">
    <location>
        <position position="82"/>
    </location>
</feature>
<organism evidence="1">
    <name type="scientific">mine drainage metagenome</name>
    <dbReference type="NCBI Taxonomy" id="410659"/>
    <lineage>
        <taxon>unclassified sequences</taxon>
        <taxon>metagenomes</taxon>
        <taxon>ecological metagenomes</taxon>
    </lineage>
</organism>
<reference evidence="1" key="2">
    <citation type="journal article" date="2014" name="ISME J.">
        <title>Microbial stratification in low pH oxic and suboxic macroscopic growths along an acid mine drainage.</title>
        <authorList>
            <person name="Mendez-Garcia C."/>
            <person name="Mesa V."/>
            <person name="Sprenger R.R."/>
            <person name="Richter M."/>
            <person name="Diez M.S."/>
            <person name="Solano J."/>
            <person name="Bargiela R."/>
            <person name="Golyshina O.V."/>
            <person name="Manteca A."/>
            <person name="Ramos J.L."/>
            <person name="Gallego J.R."/>
            <person name="Llorente I."/>
            <person name="Martins Dos Santos V.A."/>
            <person name="Jensen O.N."/>
            <person name="Pelaez A.I."/>
            <person name="Sanchez J."/>
            <person name="Ferrer M."/>
        </authorList>
    </citation>
    <scope>NUCLEOTIDE SEQUENCE</scope>
</reference>